<evidence type="ECO:0000256" key="1">
    <source>
        <dbReference type="ARBA" id="ARBA00022741"/>
    </source>
</evidence>
<dbReference type="EMBL" id="HBUE01201553">
    <property type="protein sequence ID" value="CAG6530073.1"/>
    <property type="molecule type" value="Transcribed_RNA"/>
</dbReference>
<dbReference type="EMBL" id="HBUE01060445">
    <property type="protein sequence ID" value="CAG6468370.1"/>
    <property type="molecule type" value="Transcribed_RNA"/>
</dbReference>
<proteinExistence type="predicted"/>
<dbReference type="GO" id="GO:0000400">
    <property type="term" value="F:four-way junction DNA binding"/>
    <property type="evidence" value="ECO:0007669"/>
    <property type="project" value="TreeGrafter"/>
</dbReference>
<dbReference type="GO" id="GO:0036297">
    <property type="term" value="P:interstrand cross-link repair"/>
    <property type="evidence" value="ECO:0007669"/>
    <property type="project" value="TreeGrafter"/>
</dbReference>
<keyword evidence="3" id="KW-0347">Helicase</keyword>
<dbReference type="PANTHER" id="PTHR14025:SF20">
    <property type="entry name" value="FANCONI ANEMIA GROUP M PROTEIN"/>
    <property type="match status" value="1"/>
</dbReference>
<dbReference type="InterPro" id="IPR027417">
    <property type="entry name" value="P-loop_NTPase"/>
</dbReference>
<organism evidence="6">
    <name type="scientific">Culex pipiens</name>
    <name type="common">House mosquito</name>
    <dbReference type="NCBI Taxonomy" id="7175"/>
    <lineage>
        <taxon>Eukaryota</taxon>
        <taxon>Metazoa</taxon>
        <taxon>Ecdysozoa</taxon>
        <taxon>Arthropoda</taxon>
        <taxon>Hexapoda</taxon>
        <taxon>Insecta</taxon>
        <taxon>Pterygota</taxon>
        <taxon>Neoptera</taxon>
        <taxon>Endopterygota</taxon>
        <taxon>Diptera</taxon>
        <taxon>Nematocera</taxon>
        <taxon>Culicoidea</taxon>
        <taxon>Culicidae</taxon>
        <taxon>Culicinae</taxon>
        <taxon>Culicini</taxon>
        <taxon>Culex</taxon>
        <taxon>Culex</taxon>
    </lineage>
</organism>
<dbReference type="GO" id="GO:0043138">
    <property type="term" value="F:3'-5' DNA helicase activity"/>
    <property type="evidence" value="ECO:0007669"/>
    <property type="project" value="TreeGrafter"/>
</dbReference>
<evidence type="ECO:0000256" key="3">
    <source>
        <dbReference type="ARBA" id="ARBA00022806"/>
    </source>
</evidence>
<accession>A0A8D8H8D8</accession>
<protein>
    <submittedName>
        <fullName evidence="6">Fanconi anemia group M protein homolog</fullName>
    </submittedName>
</protein>
<evidence type="ECO:0000256" key="2">
    <source>
        <dbReference type="ARBA" id="ARBA00022801"/>
    </source>
</evidence>
<feature type="region of interest" description="Disordered" evidence="5">
    <location>
        <begin position="1"/>
        <end position="28"/>
    </location>
</feature>
<feature type="compositionally biased region" description="Pro residues" evidence="5">
    <location>
        <begin position="15"/>
        <end position="24"/>
    </location>
</feature>
<evidence type="ECO:0000313" key="6">
    <source>
        <dbReference type="EMBL" id="CAG6530073.1"/>
    </source>
</evidence>
<evidence type="ECO:0000256" key="4">
    <source>
        <dbReference type="ARBA" id="ARBA00022840"/>
    </source>
</evidence>
<keyword evidence="4" id="KW-0067">ATP-binding</keyword>
<evidence type="ECO:0000256" key="5">
    <source>
        <dbReference type="SAM" id="MobiDB-lite"/>
    </source>
</evidence>
<dbReference type="Gene3D" id="3.40.50.300">
    <property type="entry name" value="P-loop containing nucleotide triphosphate hydrolases"/>
    <property type="match status" value="2"/>
</dbReference>
<keyword evidence="1" id="KW-0547">Nucleotide-binding</keyword>
<feature type="region of interest" description="Disordered" evidence="5">
    <location>
        <begin position="619"/>
        <end position="639"/>
    </location>
</feature>
<dbReference type="GO" id="GO:0005524">
    <property type="term" value="F:ATP binding"/>
    <property type="evidence" value="ECO:0007669"/>
    <property type="project" value="UniProtKB-KW"/>
</dbReference>
<dbReference type="SUPFAM" id="SSF52540">
    <property type="entry name" value="P-loop containing nucleoside triphosphate hydrolases"/>
    <property type="match status" value="1"/>
</dbReference>
<name>A0A8D8H8D8_CULPI</name>
<dbReference type="AlphaFoldDB" id="A0A8D8H8D8"/>
<dbReference type="PANTHER" id="PTHR14025">
    <property type="entry name" value="FANCONI ANEMIA GROUP M FANCM FAMILY MEMBER"/>
    <property type="match status" value="1"/>
</dbReference>
<dbReference type="EMBL" id="HBUE01307728">
    <property type="protein sequence ID" value="CAG6581879.1"/>
    <property type="molecule type" value="Transcribed_RNA"/>
</dbReference>
<dbReference type="GO" id="GO:0016787">
    <property type="term" value="F:hydrolase activity"/>
    <property type="evidence" value="ECO:0007669"/>
    <property type="project" value="UniProtKB-KW"/>
</dbReference>
<keyword evidence="2" id="KW-0378">Hydrolase</keyword>
<sequence length="639" mass="71997">MSSNPSPEQSLDKQPPAPQQPVPPSNIHAGFDPHSGQSWLFPVDFVTPDYLPLIVEKTLYHNSLVILPNRFEVSFVAAVVMHNVYRWYPFGKVVFICSNRKATQDQRAACDRLMKFVPSDVVDMALKPHERVRNWATKRAFFITSHTMAGEMARQEAERVGMRKIKLVVIEDPQLDVRAHSAIIQKLTEMGANFRVLCVTTTHGKTVEPAQLKQWHISNIELQWGNPQEKPDEWLMNKKEISNIVTVLGAVMDGLLAELQLLTQRYLANLHACKQIANTSLFETITADHIRQERTRYELSVLTGVVRKNHFEVMRNFHMAEKLVLAHRILARDGVVALMDYFHLQNDALGQADSELSAFLHKVRQGVYTAPHPKFTTLDNFLREFFQQRTAVVAAALRILIVVERTDAVLLVNRILKNIPESKHRCLIDSNYASYVDQFRTGELNVLVVPVEIEPSIELGHTDLVVLFNVTDHPLEFLCHIARTRGGQPGAIVTMTTEGPEQEEITEIINNRRMHYYENRDILPIGVDLSDSMVRGSPALIPPGFQPKGRHVLFNRQATTVLEATSSRASPSPTLLPVSPQLVVAEKRRVLEVLSDSPATYDAINGCTYYQVMQVPSQPSLVRTDKQEAEGTKSPGGGQ</sequence>
<reference evidence="6" key="1">
    <citation type="submission" date="2021-05" db="EMBL/GenBank/DDBJ databases">
        <authorList>
            <person name="Alioto T."/>
            <person name="Alioto T."/>
            <person name="Gomez Garrido J."/>
        </authorList>
    </citation>
    <scope>NUCLEOTIDE SEQUENCE</scope>
</reference>
<dbReference type="GO" id="GO:0009378">
    <property type="term" value="F:four-way junction helicase activity"/>
    <property type="evidence" value="ECO:0007669"/>
    <property type="project" value="TreeGrafter"/>
</dbReference>
<dbReference type="GO" id="GO:0045003">
    <property type="term" value="P:double-strand break repair via synthesis-dependent strand annealing"/>
    <property type="evidence" value="ECO:0007669"/>
    <property type="project" value="TreeGrafter"/>
</dbReference>